<comment type="caution">
    <text evidence="1">The sequence shown here is derived from an EMBL/GenBank/DDBJ whole genome shotgun (WGS) entry which is preliminary data.</text>
</comment>
<dbReference type="PANTHER" id="PTHR31973:SF189">
    <property type="entry name" value="TRANSPOSASE, MUDR, PLANT, MULE TRANSPOSASE DOMAIN PROTEIN-RELATED"/>
    <property type="match status" value="1"/>
</dbReference>
<dbReference type="PANTHER" id="PTHR31973">
    <property type="entry name" value="POLYPROTEIN, PUTATIVE-RELATED"/>
    <property type="match status" value="1"/>
</dbReference>
<reference evidence="1" key="1">
    <citation type="submission" date="2023-10" db="EMBL/GenBank/DDBJ databases">
        <title>Chromosome-level genome of the transformable northern wattle, Acacia crassicarpa.</title>
        <authorList>
            <person name="Massaro I."/>
            <person name="Sinha N.R."/>
            <person name="Poethig S."/>
            <person name="Leichty A.R."/>
        </authorList>
    </citation>
    <scope>NUCLEOTIDE SEQUENCE</scope>
    <source>
        <strain evidence="1">Acra3RX</strain>
        <tissue evidence="1">Leaf</tissue>
    </source>
</reference>
<organism evidence="1 2">
    <name type="scientific">Acacia crassicarpa</name>
    <name type="common">northern wattle</name>
    <dbReference type="NCBI Taxonomy" id="499986"/>
    <lineage>
        <taxon>Eukaryota</taxon>
        <taxon>Viridiplantae</taxon>
        <taxon>Streptophyta</taxon>
        <taxon>Embryophyta</taxon>
        <taxon>Tracheophyta</taxon>
        <taxon>Spermatophyta</taxon>
        <taxon>Magnoliopsida</taxon>
        <taxon>eudicotyledons</taxon>
        <taxon>Gunneridae</taxon>
        <taxon>Pentapetalae</taxon>
        <taxon>rosids</taxon>
        <taxon>fabids</taxon>
        <taxon>Fabales</taxon>
        <taxon>Fabaceae</taxon>
        <taxon>Caesalpinioideae</taxon>
        <taxon>mimosoid clade</taxon>
        <taxon>Acacieae</taxon>
        <taxon>Acacia</taxon>
    </lineage>
</organism>
<sequence>MKKDIEEELMVSVSIYKCKKVKRLIVEGLEGSYIDEFNHLEAYCNELRKSNPGSDVSLELSKEALNNGKRVFSRLYLCFNAAKTGWKAGCKLIIGVDGTFLKGNAHGIMLMATGLDANDGLYPIVVGIT</sequence>
<keyword evidence="2" id="KW-1185">Reference proteome</keyword>
<gene>
    <name evidence="1" type="ORF">QN277_011012</name>
</gene>
<dbReference type="Proteomes" id="UP001293593">
    <property type="component" value="Unassembled WGS sequence"/>
</dbReference>
<dbReference type="AlphaFoldDB" id="A0AAE1IN75"/>
<proteinExistence type="predicted"/>
<dbReference type="EMBL" id="JAWXYG010000019">
    <property type="protein sequence ID" value="KAK4252872.1"/>
    <property type="molecule type" value="Genomic_DNA"/>
</dbReference>
<protein>
    <submittedName>
        <fullName evidence="1">Uncharacterized protein</fullName>
    </submittedName>
</protein>
<name>A0AAE1IN75_9FABA</name>
<accession>A0AAE1IN75</accession>
<evidence type="ECO:0000313" key="2">
    <source>
        <dbReference type="Proteomes" id="UP001293593"/>
    </source>
</evidence>
<evidence type="ECO:0000313" key="1">
    <source>
        <dbReference type="EMBL" id="KAK4252872.1"/>
    </source>
</evidence>